<accession>A0A128EWF4</accession>
<keyword evidence="3" id="KW-1185">Reference proteome</keyword>
<gene>
    <name evidence="2" type="ORF">GCE9029_00860</name>
</gene>
<dbReference type="Pfam" id="PF07238">
    <property type="entry name" value="PilZ"/>
    <property type="match status" value="1"/>
</dbReference>
<evidence type="ECO:0000313" key="2">
    <source>
        <dbReference type="EMBL" id="CZF78485.1"/>
    </source>
</evidence>
<dbReference type="OrthoDB" id="5890620at2"/>
<dbReference type="RefSeq" id="WP_062661178.1">
    <property type="nucleotide sequence ID" value="NZ_FIZX01000001.1"/>
</dbReference>
<dbReference type="EMBL" id="FIZX01000001">
    <property type="protein sequence ID" value="CZF78485.1"/>
    <property type="molecule type" value="Genomic_DNA"/>
</dbReference>
<protein>
    <submittedName>
        <fullName evidence="2">PilZ domain protein</fullName>
    </submittedName>
</protein>
<dbReference type="STRING" id="1796497.GCE9029_00860"/>
<dbReference type="GO" id="GO:0035438">
    <property type="term" value="F:cyclic-di-GMP binding"/>
    <property type="evidence" value="ECO:0007669"/>
    <property type="project" value="InterPro"/>
</dbReference>
<proteinExistence type="predicted"/>
<evidence type="ECO:0000259" key="1">
    <source>
        <dbReference type="Pfam" id="PF07238"/>
    </source>
</evidence>
<reference evidence="3" key="1">
    <citation type="submission" date="2016-02" db="EMBL/GenBank/DDBJ databases">
        <authorList>
            <person name="Rodrigo-Torres Lidia"/>
            <person name="Arahal R.David."/>
        </authorList>
    </citation>
    <scope>NUCLEOTIDE SEQUENCE [LARGE SCALE GENOMIC DNA]</scope>
    <source>
        <strain evidence="3">CECT 9029</strain>
    </source>
</reference>
<organism evidence="2 3">
    <name type="scientific">Grimontia celer</name>
    <dbReference type="NCBI Taxonomy" id="1796497"/>
    <lineage>
        <taxon>Bacteria</taxon>
        <taxon>Pseudomonadati</taxon>
        <taxon>Pseudomonadota</taxon>
        <taxon>Gammaproteobacteria</taxon>
        <taxon>Vibrionales</taxon>
        <taxon>Vibrionaceae</taxon>
        <taxon>Grimontia</taxon>
    </lineage>
</organism>
<sequence>MSQDEYFSVHAHLKINVEVLGDDEHVPSEAEFGREIPVAFRIASECGDLDSSVEKEIHALHHDDSQALTKFLQAQNQKINLLLGFMLSQQDNPKLRYQTETFGASSLTFIARKAFEKGQHVRLKLFLENPPSAIYCYGSVYGCKEKNGKFAVGVKYIRLQEEDKDVLIRAALHQQQKLLRQRALERNS</sequence>
<evidence type="ECO:0000313" key="3">
    <source>
        <dbReference type="Proteomes" id="UP000071641"/>
    </source>
</evidence>
<dbReference type="InterPro" id="IPR009875">
    <property type="entry name" value="PilZ_domain"/>
</dbReference>
<dbReference type="AlphaFoldDB" id="A0A128EWF4"/>
<dbReference type="Proteomes" id="UP000071641">
    <property type="component" value="Unassembled WGS sequence"/>
</dbReference>
<name>A0A128EWF4_9GAMM</name>
<feature type="domain" description="PilZ" evidence="1">
    <location>
        <begin position="107"/>
        <end position="169"/>
    </location>
</feature>